<evidence type="ECO:0000313" key="1">
    <source>
        <dbReference type="EMBL" id="KKN04403.1"/>
    </source>
</evidence>
<sequence>MAGEYLKEMDKEIILSRWSPKKLSVSDIMNIIQKYGTNNDSLLEEEYGENTAHWRITIEVNEI</sequence>
<dbReference type="EMBL" id="LAZR01004926">
    <property type="protein sequence ID" value="KKN04403.1"/>
    <property type="molecule type" value="Genomic_DNA"/>
</dbReference>
<reference evidence="1" key="1">
    <citation type="journal article" date="2015" name="Nature">
        <title>Complex archaea that bridge the gap between prokaryotes and eukaryotes.</title>
        <authorList>
            <person name="Spang A."/>
            <person name="Saw J.H."/>
            <person name="Jorgensen S.L."/>
            <person name="Zaremba-Niedzwiedzka K."/>
            <person name="Martijn J."/>
            <person name="Lind A.E."/>
            <person name="van Eijk R."/>
            <person name="Schleper C."/>
            <person name="Guy L."/>
            <person name="Ettema T.J."/>
        </authorList>
    </citation>
    <scope>NUCLEOTIDE SEQUENCE</scope>
</reference>
<organism evidence="1">
    <name type="scientific">marine sediment metagenome</name>
    <dbReference type="NCBI Taxonomy" id="412755"/>
    <lineage>
        <taxon>unclassified sequences</taxon>
        <taxon>metagenomes</taxon>
        <taxon>ecological metagenomes</taxon>
    </lineage>
</organism>
<dbReference type="AlphaFoldDB" id="A0A0F9QGH5"/>
<proteinExistence type="predicted"/>
<accession>A0A0F9QGH5</accession>
<name>A0A0F9QGH5_9ZZZZ</name>
<comment type="caution">
    <text evidence="1">The sequence shown here is derived from an EMBL/GenBank/DDBJ whole genome shotgun (WGS) entry which is preliminary data.</text>
</comment>
<protein>
    <submittedName>
        <fullName evidence="1">Uncharacterized protein</fullName>
    </submittedName>
</protein>
<gene>
    <name evidence="1" type="ORF">LCGC14_1097860</name>
</gene>